<protein>
    <submittedName>
        <fullName evidence="1">Uncharacterized protein</fullName>
    </submittedName>
</protein>
<organism evidence="1 2">
    <name type="scientific">Mycena albidolilacea</name>
    <dbReference type="NCBI Taxonomy" id="1033008"/>
    <lineage>
        <taxon>Eukaryota</taxon>
        <taxon>Fungi</taxon>
        <taxon>Dikarya</taxon>
        <taxon>Basidiomycota</taxon>
        <taxon>Agaricomycotina</taxon>
        <taxon>Agaricomycetes</taxon>
        <taxon>Agaricomycetidae</taxon>
        <taxon>Agaricales</taxon>
        <taxon>Marasmiineae</taxon>
        <taxon>Mycenaceae</taxon>
        <taxon>Mycena</taxon>
    </lineage>
</organism>
<gene>
    <name evidence="1" type="ORF">DFH08DRAFT_662237</name>
</gene>
<accession>A0AAD6Z3C7</accession>
<dbReference type="EMBL" id="JARIHO010000096">
    <property type="protein sequence ID" value="KAJ7305501.1"/>
    <property type="molecule type" value="Genomic_DNA"/>
</dbReference>
<evidence type="ECO:0000313" key="1">
    <source>
        <dbReference type="EMBL" id="KAJ7305501.1"/>
    </source>
</evidence>
<comment type="caution">
    <text evidence="1">The sequence shown here is derived from an EMBL/GenBank/DDBJ whole genome shotgun (WGS) entry which is preliminary data.</text>
</comment>
<proteinExistence type="predicted"/>
<dbReference type="Proteomes" id="UP001218218">
    <property type="component" value="Unassembled WGS sequence"/>
</dbReference>
<keyword evidence="2" id="KW-1185">Reference proteome</keyword>
<feature type="non-terminal residue" evidence="1">
    <location>
        <position position="200"/>
    </location>
</feature>
<name>A0AAD6Z3C7_9AGAR</name>
<dbReference type="AlphaFoldDB" id="A0AAD6Z3C7"/>
<reference evidence="1" key="1">
    <citation type="submission" date="2023-03" db="EMBL/GenBank/DDBJ databases">
        <title>Massive genome expansion in bonnet fungi (Mycena s.s.) driven by repeated elements and novel gene families across ecological guilds.</title>
        <authorList>
            <consortium name="Lawrence Berkeley National Laboratory"/>
            <person name="Harder C.B."/>
            <person name="Miyauchi S."/>
            <person name="Viragh M."/>
            <person name="Kuo A."/>
            <person name="Thoen E."/>
            <person name="Andreopoulos B."/>
            <person name="Lu D."/>
            <person name="Skrede I."/>
            <person name="Drula E."/>
            <person name="Henrissat B."/>
            <person name="Morin E."/>
            <person name="Kohler A."/>
            <person name="Barry K."/>
            <person name="LaButti K."/>
            <person name="Morin E."/>
            <person name="Salamov A."/>
            <person name="Lipzen A."/>
            <person name="Mereny Z."/>
            <person name="Hegedus B."/>
            <person name="Baldrian P."/>
            <person name="Stursova M."/>
            <person name="Weitz H."/>
            <person name="Taylor A."/>
            <person name="Grigoriev I.V."/>
            <person name="Nagy L.G."/>
            <person name="Martin F."/>
            <person name="Kauserud H."/>
        </authorList>
    </citation>
    <scope>NUCLEOTIDE SEQUENCE</scope>
    <source>
        <strain evidence="1">CBHHK002</strain>
    </source>
</reference>
<sequence>YSIGFSERFMTKVHGAQAQYAVWLAGAMGIVCRPNAVAFIAEGGIVLEIAQVLDPTLIQCFVRGPSLQVTEFLKGNKFLQKNPPNREGRRFYTADSVSEAEILILLGYLPGKDNDKDYSLFPTPKTFDNHYRGMVGVGAAQLIKNMLKKAECDPKWLTEAQWKAYLCPNNFGSYAPTHVPSIEDFNLVGEKIWHVFPINW</sequence>
<feature type="non-terminal residue" evidence="1">
    <location>
        <position position="1"/>
    </location>
</feature>
<evidence type="ECO:0000313" key="2">
    <source>
        <dbReference type="Proteomes" id="UP001218218"/>
    </source>
</evidence>